<dbReference type="InterPro" id="IPR042099">
    <property type="entry name" value="ANL_N_sf"/>
</dbReference>
<evidence type="ECO:0000256" key="4">
    <source>
        <dbReference type="ARBA" id="ARBA00023098"/>
    </source>
</evidence>
<keyword evidence="3" id="KW-0276">Fatty acid metabolism</keyword>
<dbReference type="Pfam" id="PF00501">
    <property type="entry name" value="AMP-binding"/>
    <property type="match status" value="1"/>
</dbReference>
<dbReference type="Pfam" id="PF13193">
    <property type="entry name" value="AMP-binding_C"/>
    <property type="match status" value="1"/>
</dbReference>
<organism evidence="7 8">
    <name type="scientific">Aquisalimonas asiatica</name>
    <dbReference type="NCBI Taxonomy" id="406100"/>
    <lineage>
        <taxon>Bacteria</taxon>
        <taxon>Pseudomonadati</taxon>
        <taxon>Pseudomonadota</taxon>
        <taxon>Gammaproteobacteria</taxon>
        <taxon>Chromatiales</taxon>
        <taxon>Ectothiorhodospiraceae</taxon>
        <taxon>Aquisalimonas</taxon>
    </lineage>
</organism>
<dbReference type="NCBIfam" id="NF004674">
    <property type="entry name" value="PRK06018.1"/>
    <property type="match status" value="1"/>
</dbReference>
<dbReference type="PANTHER" id="PTHR43859">
    <property type="entry name" value="ACYL-ACTIVATING ENZYME"/>
    <property type="match status" value="1"/>
</dbReference>
<dbReference type="OrthoDB" id="9803968at2"/>
<dbReference type="RefSeq" id="WP_091644680.1">
    <property type="nucleotide sequence ID" value="NZ_FOEG01000006.1"/>
</dbReference>
<dbReference type="AlphaFoldDB" id="A0A1H8U9V8"/>
<reference evidence="7 8" key="1">
    <citation type="submission" date="2016-10" db="EMBL/GenBank/DDBJ databases">
        <authorList>
            <person name="de Groot N.N."/>
        </authorList>
    </citation>
    <scope>NUCLEOTIDE SEQUENCE [LARGE SCALE GENOMIC DNA]</scope>
    <source>
        <strain evidence="7 8">CGMCC 1.6291</strain>
    </source>
</reference>
<feature type="domain" description="AMP-dependent synthetase/ligase" evidence="5">
    <location>
        <begin position="17"/>
        <end position="400"/>
    </location>
</feature>
<evidence type="ECO:0000313" key="7">
    <source>
        <dbReference type="EMBL" id="SEO99981.1"/>
    </source>
</evidence>
<dbReference type="STRING" id="406100.SAMN04488052_10626"/>
<evidence type="ECO:0000313" key="8">
    <source>
        <dbReference type="Proteomes" id="UP000199657"/>
    </source>
</evidence>
<feature type="domain" description="AMP-binding enzyme C-terminal" evidence="6">
    <location>
        <begin position="452"/>
        <end position="526"/>
    </location>
</feature>
<evidence type="ECO:0000259" key="6">
    <source>
        <dbReference type="Pfam" id="PF13193"/>
    </source>
</evidence>
<dbReference type="InterPro" id="IPR025110">
    <property type="entry name" value="AMP-bd_C"/>
</dbReference>
<dbReference type="GO" id="GO:0006631">
    <property type="term" value="P:fatty acid metabolic process"/>
    <property type="evidence" value="ECO:0007669"/>
    <property type="project" value="UniProtKB-KW"/>
</dbReference>
<name>A0A1H8U9V8_9GAMM</name>
<dbReference type="Proteomes" id="UP000199657">
    <property type="component" value="Unassembled WGS sequence"/>
</dbReference>
<proteinExistence type="inferred from homology"/>
<dbReference type="SUPFAM" id="SSF56801">
    <property type="entry name" value="Acetyl-CoA synthetase-like"/>
    <property type="match status" value="1"/>
</dbReference>
<evidence type="ECO:0000256" key="1">
    <source>
        <dbReference type="ARBA" id="ARBA00006432"/>
    </source>
</evidence>
<comment type="similarity">
    <text evidence="1">Belongs to the ATP-dependent AMP-binding enzyme family.</text>
</comment>
<evidence type="ECO:0000256" key="3">
    <source>
        <dbReference type="ARBA" id="ARBA00022832"/>
    </source>
</evidence>
<dbReference type="Gene3D" id="3.40.50.12780">
    <property type="entry name" value="N-terminal domain of ligase-like"/>
    <property type="match status" value="1"/>
</dbReference>
<evidence type="ECO:0000256" key="2">
    <source>
        <dbReference type="ARBA" id="ARBA00022598"/>
    </source>
</evidence>
<evidence type="ECO:0000259" key="5">
    <source>
        <dbReference type="Pfam" id="PF00501"/>
    </source>
</evidence>
<gene>
    <name evidence="7" type="ORF">SAMN04488052_10626</name>
</gene>
<dbReference type="PROSITE" id="PS00455">
    <property type="entry name" value="AMP_BINDING"/>
    <property type="match status" value="1"/>
</dbReference>
<dbReference type="FunFam" id="3.30.300.30:FF:000008">
    <property type="entry name" value="2,3-dihydroxybenzoate-AMP ligase"/>
    <property type="match status" value="1"/>
</dbReference>
<dbReference type="Gene3D" id="3.30.300.30">
    <property type="match status" value="1"/>
</dbReference>
<dbReference type="InterPro" id="IPR020845">
    <property type="entry name" value="AMP-binding_CS"/>
</dbReference>
<keyword evidence="8" id="KW-1185">Reference proteome</keyword>
<dbReference type="CDD" id="cd12119">
    <property type="entry name" value="ttLC_FACS_AlkK_like"/>
    <property type="match status" value="1"/>
</dbReference>
<sequence length="544" mass="60585">MRGLMMDRPLLISQIIEYAASNFPDQEVVSRTVEGELHRYTYRDAARRSRQLAHALQKLGVQKTDRVATVAWNTYRHLEIYYATSGIGAICHTINPRLPADQFTYIVNHAEDQYLFVDLTFVPLLEKLQDHLKGLKGVVIMTDRAHMPETGMSNVHCYEDLIADEPTEFQWPEFDEHTASSLCYTSGTTGNPKGVLYSHRSTVLHSFFVLSVPGLTMDEESAMLPVVPMFHVNAWGVPYFGPMVGAKLVFPGPRLDGESLEELMNSEGVTDAWGVPTVWLGLLKHMRDAGKRFKSLKHVLIGGSAAPRAMLKEFKETYNVEGLQGWGMTEMSPIGTVSLVRPGDQGRSAEEQLDIKCKQGRAVFGVEMKIVDADGNRLPHDGDAFGELLVRGPAILSGYYENPEANAKAFDDEGWFRTGDVAKIDPEGYMEIVDRTKDVIKSGGEWISSIDLENAAVGHPEIAEAAVIAAAHPKWDERPLLVCVRVEGASVDKDGVLEYLSEHVAKWWLPDDVVFVEELPHSATGKLQKARLREDFKDYTLPTA</sequence>
<dbReference type="InterPro" id="IPR000873">
    <property type="entry name" value="AMP-dep_synth/lig_dom"/>
</dbReference>
<dbReference type="InterPro" id="IPR045851">
    <property type="entry name" value="AMP-bd_C_sf"/>
</dbReference>
<dbReference type="GO" id="GO:0016874">
    <property type="term" value="F:ligase activity"/>
    <property type="evidence" value="ECO:0007669"/>
    <property type="project" value="UniProtKB-KW"/>
</dbReference>
<dbReference type="EMBL" id="FOEG01000006">
    <property type="protein sequence ID" value="SEO99981.1"/>
    <property type="molecule type" value="Genomic_DNA"/>
</dbReference>
<dbReference type="NCBIfam" id="NF004837">
    <property type="entry name" value="PRK06187.1"/>
    <property type="match status" value="1"/>
</dbReference>
<dbReference type="NCBIfam" id="NF005426">
    <property type="entry name" value="PRK07008.1"/>
    <property type="match status" value="1"/>
</dbReference>
<accession>A0A1H8U9V8</accession>
<dbReference type="PANTHER" id="PTHR43859:SF4">
    <property type="entry name" value="BUTANOATE--COA LIGASE AAE1-RELATED"/>
    <property type="match status" value="1"/>
</dbReference>
<keyword evidence="4" id="KW-0443">Lipid metabolism</keyword>
<protein>
    <submittedName>
        <fullName evidence="7">Fatty-acyl-CoA synthase</fullName>
    </submittedName>
</protein>
<keyword evidence="2" id="KW-0436">Ligase</keyword>